<dbReference type="OrthoDB" id="9845636at2"/>
<comment type="caution">
    <text evidence="1">The sequence shown here is derived from an EMBL/GenBank/DDBJ whole genome shotgun (WGS) entry which is preliminary data.</text>
</comment>
<dbReference type="Proteomes" id="UP000215433">
    <property type="component" value="Unassembled WGS sequence"/>
</dbReference>
<accession>A0A229VYB3</accession>
<proteinExistence type="predicted"/>
<organism evidence="1 2">
    <name type="scientific">Bifidobacterium vansinderenii</name>
    <dbReference type="NCBI Taxonomy" id="1984871"/>
    <lineage>
        <taxon>Bacteria</taxon>
        <taxon>Bacillati</taxon>
        <taxon>Actinomycetota</taxon>
        <taxon>Actinomycetes</taxon>
        <taxon>Bifidobacteriales</taxon>
        <taxon>Bifidobacteriaceae</taxon>
        <taxon>Bifidobacterium</taxon>
    </lineage>
</organism>
<sequence length="91" mass="10427">MTTSTDTQNTRTYQIADDPWAPFYAQQDAERLLARRSDPWDPQHYAAATDLFNETDIDRFATLIHLIAVNDDGTPRSIDEIRDIVTTEITL</sequence>
<reference evidence="1 2" key="1">
    <citation type="submission" date="2017-05" db="EMBL/GenBank/DDBJ databases">
        <title>Bifidobacterium vansinderenii sp. nov.</title>
        <authorList>
            <person name="Lugli G.A."/>
            <person name="Duranti S."/>
            <person name="Mangifesta M."/>
        </authorList>
    </citation>
    <scope>NUCLEOTIDE SEQUENCE [LARGE SCALE GENOMIC DNA]</scope>
    <source>
        <strain evidence="1 2">Tam10B</strain>
    </source>
</reference>
<dbReference type="AlphaFoldDB" id="A0A229VYB3"/>
<name>A0A229VYB3_9BIFI</name>
<gene>
    <name evidence="1" type="ORF">Tam10B_1141</name>
</gene>
<evidence type="ECO:0000313" key="2">
    <source>
        <dbReference type="Proteomes" id="UP000215433"/>
    </source>
</evidence>
<keyword evidence="2" id="KW-1185">Reference proteome</keyword>
<dbReference type="EMBL" id="NEWD01000013">
    <property type="protein sequence ID" value="OXN00618.1"/>
    <property type="molecule type" value="Genomic_DNA"/>
</dbReference>
<protein>
    <submittedName>
        <fullName evidence="1">Uncharacterized protein</fullName>
    </submittedName>
</protein>
<evidence type="ECO:0000313" key="1">
    <source>
        <dbReference type="EMBL" id="OXN00618.1"/>
    </source>
</evidence>
<dbReference type="RefSeq" id="WP_093960310.1">
    <property type="nucleotide sequence ID" value="NZ_NEWD01000013.1"/>
</dbReference>